<accession>A0A926F0G8</accession>
<comment type="caution">
    <text evidence="3">The sequence shown here is derived from an EMBL/GenBank/DDBJ whole genome shotgun (WGS) entry which is preliminary data.</text>
</comment>
<dbReference type="SUPFAM" id="SSF49265">
    <property type="entry name" value="Fibronectin type III"/>
    <property type="match status" value="1"/>
</dbReference>
<dbReference type="NCBIfam" id="TIGR03296">
    <property type="entry name" value="M6dom_TIGR03296"/>
    <property type="match status" value="1"/>
</dbReference>
<dbReference type="PANTHER" id="PTHR41775">
    <property type="entry name" value="SECRETED PROTEIN-RELATED"/>
    <property type="match status" value="1"/>
</dbReference>
<keyword evidence="3" id="KW-0378">Hydrolase</keyword>
<dbReference type="InterPro" id="IPR008757">
    <property type="entry name" value="Peptidase_M6-like_domain"/>
</dbReference>
<dbReference type="InterPro" id="IPR036116">
    <property type="entry name" value="FN3_sf"/>
</dbReference>
<evidence type="ECO:0000259" key="2">
    <source>
        <dbReference type="Pfam" id="PF05547"/>
    </source>
</evidence>
<dbReference type="GO" id="GO:0006508">
    <property type="term" value="P:proteolysis"/>
    <property type="evidence" value="ECO:0007669"/>
    <property type="project" value="InterPro"/>
</dbReference>
<dbReference type="AlphaFoldDB" id="A0A926F0G8"/>
<protein>
    <submittedName>
        <fullName evidence="3">M6 family metalloprotease domain-containing protein</fullName>
    </submittedName>
</protein>
<gene>
    <name evidence="3" type="ORF">H8744_03860</name>
</gene>
<keyword evidence="3" id="KW-0645">Protease</keyword>
<keyword evidence="1" id="KW-0732">Signal</keyword>
<proteinExistence type="predicted"/>
<dbReference type="Pfam" id="PF05547">
    <property type="entry name" value="Peptidase_M6"/>
    <property type="match status" value="1"/>
</dbReference>
<reference evidence="3" key="1">
    <citation type="submission" date="2020-08" db="EMBL/GenBank/DDBJ databases">
        <title>Genome public.</title>
        <authorList>
            <person name="Liu C."/>
            <person name="Sun Q."/>
        </authorList>
    </citation>
    <scope>NUCLEOTIDE SEQUENCE</scope>
    <source>
        <strain evidence="3">N12</strain>
    </source>
</reference>
<evidence type="ECO:0000313" key="3">
    <source>
        <dbReference type="EMBL" id="MBC8592391.1"/>
    </source>
</evidence>
<dbReference type="PANTHER" id="PTHR41775:SF1">
    <property type="entry name" value="PEPTIDASE M6-LIKE DOMAIN-CONTAINING PROTEIN"/>
    <property type="match status" value="1"/>
</dbReference>
<keyword evidence="3" id="KW-0482">Metalloprotease</keyword>
<dbReference type="InterPro" id="IPR003961">
    <property type="entry name" value="FN3_dom"/>
</dbReference>
<dbReference type="Gene3D" id="2.60.40.10">
    <property type="entry name" value="Immunoglobulins"/>
    <property type="match status" value="1"/>
</dbReference>
<feature type="domain" description="Peptidase M6-like" evidence="2">
    <location>
        <begin position="153"/>
        <end position="356"/>
    </location>
</feature>
<dbReference type="GO" id="GO:0008237">
    <property type="term" value="F:metallopeptidase activity"/>
    <property type="evidence" value="ECO:0007669"/>
    <property type="project" value="UniProtKB-KW"/>
</dbReference>
<dbReference type="RefSeq" id="WP_262433592.1">
    <property type="nucleotide sequence ID" value="NZ_JACRTF010000001.1"/>
</dbReference>
<name>A0A926F0G8_9BACT</name>
<sequence length="825" mass="92305">MKTLKIVIVTALCLLAGTIARAIPSYPGVLTMTQPDGTTLSYHIVGDEHYHGFVTTDGYLIKPDNAGGMRYIESIMQDGNTVMGMIAHNTETRPATEKAWLQMKGMTDFNTIYQEALRRKSPVKQLPGPSFPTTGNLKGIVLLVEFADNAMQEGHDSKLFHSVMNDENYTLNGATGSTRDYFVAQSMGKFTPDFDVFGPIKLKKSMMHYGQNDRFGNDSNPGQMVKEACEYASEQLGVDFSKYDYNNDNVVDFVYIIYAGYAESYGASSNTIWPHASNLTSLGIDCNVNGKQVQRYACSSELKYVSGTQLEGIGTFCHEFGHVLGLPDMYNTYNQQRVQLGAWDIMDTGSYNNESHTPPAYSAFERYSLGWMELTEIDTPADSMTLAELTENNVAYRISTADENEFFTLENRQQRGWDAYQPGRGLMIIHIAYESSAWDGNFVNAGNIQRYDLVEADGTQGTEQETDLYPTATNNLFTDYSVPNSLAWNGTPTDKGVTNIRDNNGVISFRFMKDRLHRPVAEEATNITAESFIAQWQPVDGAESYRLNVSEILPDSINPIITEEEFSLMTEGNYPKADINDIGEALDSYLSQPGWYGSKIYQAGGYMLVGYYGQSGSLRSPLFDLSGNNRECTVAFHVASYPGKTVSYTVSMIDIDTNTTVEEYNLKANKTETEVILRFHQGTRRTRLSIDTNKERIYFNNLRILKGSVADDAVWTVGPKEWKIDNIPDTSYKVDGLTSNRTYLYNVQALSAEEQRSSLPSNNISVTTQISTGIEHMENDADNPVIATIYYDITGCKVTQPRNGMYIRRDTHENGMIRISKIFIP</sequence>
<dbReference type="Proteomes" id="UP000651085">
    <property type="component" value="Unassembled WGS sequence"/>
</dbReference>
<feature type="signal peptide" evidence="1">
    <location>
        <begin position="1"/>
        <end position="22"/>
    </location>
</feature>
<evidence type="ECO:0000313" key="4">
    <source>
        <dbReference type="Proteomes" id="UP000651085"/>
    </source>
</evidence>
<feature type="chain" id="PRO_5037528646" evidence="1">
    <location>
        <begin position="23"/>
        <end position="825"/>
    </location>
</feature>
<dbReference type="SUPFAM" id="SSF55486">
    <property type="entry name" value="Metalloproteases ('zincins'), catalytic domain"/>
    <property type="match status" value="1"/>
</dbReference>
<keyword evidence="4" id="KW-1185">Reference proteome</keyword>
<dbReference type="InterPro" id="IPR013783">
    <property type="entry name" value="Ig-like_fold"/>
</dbReference>
<dbReference type="EMBL" id="JACRTF010000001">
    <property type="protein sequence ID" value="MBC8592391.1"/>
    <property type="molecule type" value="Genomic_DNA"/>
</dbReference>
<dbReference type="CDD" id="cd00063">
    <property type="entry name" value="FN3"/>
    <property type="match status" value="1"/>
</dbReference>
<organism evidence="3 4">
    <name type="scientific">Jilunia laotingensis</name>
    <dbReference type="NCBI Taxonomy" id="2763675"/>
    <lineage>
        <taxon>Bacteria</taxon>
        <taxon>Pseudomonadati</taxon>
        <taxon>Bacteroidota</taxon>
        <taxon>Bacteroidia</taxon>
        <taxon>Bacteroidales</taxon>
        <taxon>Bacteroidaceae</taxon>
        <taxon>Jilunia</taxon>
    </lineage>
</organism>
<evidence type="ECO:0000256" key="1">
    <source>
        <dbReference type="SAM" id="SignalP"/>
    </source>
</evidence>